<protein>
    <submittedName>
        <fullName evidence="2">Uncharacterized protein</fullName>
    </submittedName>
</protein>
<dbReference type="AlphaFoldDB" id="A0AA36HLA4"/>
<evidence type="ECO:0000313" key="2">
    <source>
        <dbReference type="EMBL" id="CAJ1371202.1"/>
    </source>
</evidence>
<sequence>MGIRTIEIADSDCETETTTTSSPEITPEKRSAKRRRLRLETPAKRSRWTSASLAETPSRRDGIPEDQERRFRLALCDSTASLLKLLVSGSQLQRAQVYACHAVQLYFMSNSFRSCDFEATALAAASKALKDSGMALPEEELLAVLQKEQVVTEALGPSPLQRLRQETRKLELLVSCDRRSRYVDLISLAEDATDKLLLRLSHKQAITSAMVLQLREAARGFAVGAMQGLAPLMFRPETLGAVASALGARQVLKAEVLPDEIRTLILEDQKAATEEFALATREVLKALELKCRP</sequence>
<reference evidence="2" key="1">
    <citation type="submission" date="2023-08" db="EMBL/GenBank/DDBJ databases">
        <authorList>
            <person name="Chen Y."/>
            <person name="Shah S."/>
            <person name="Dougan E. K."/>
            <person name="Thang M."/>
            <person name="Chan C."/>
        </authorList>
    </citation>
    <scope>NUCLEOTIDE SEQUENCE</scope>
</reference>
<keyword evidence="3" id="KW-1185">Reference proteome</keyword>
<dbReference type="SUPFAM" id="SSF47954">
    <property type="entry name" value="Cyclin-like"/>
    <property type="match status" value="1"/>
</dbReference>
<evidence type="ECO:0000313" key="3">
    <source>
        <dbReference type="Proteomes" id="UP001178507"/>
    </source>
</evidence>
<name>A0AA36HLA4_9DINO</name>
<proteinExistence type="predicted"/>
<gene>
    <name evidence="2" type="ORF">EVOR1521_LOCUS1570</name>
</gene>
<evidence type="ECO:0000256" key="1">
    <source>
        <dbReference type="SAM" id="MobiDB-lite"/>
    </source>
</evidence>
<feature type="region of interest" description="Disordered" evidence="1">
    <location>
        <begin position="9"/>
        <end position="65"/>
    </location>
</feature>
<dbReference type="EMBL" id="CAUJNA010000060">
    <property type="protein sequence ID" value="CAJ1371202.1"/>
    <property type="molecule type" value="Genomic_DNA"/>
</dbReference>
<feature type="compositionally biased region" description="Low complexity" evidence="1">
    <location>
        <begin position="16"/>
        <end position="25"/>
    </location>
</feature>
<comment type="caution">
    <text evidence="2">The sequence shown here is derived from an EMBL/GenBank/DDBJ whole genome shotgun (WGS) entry which is preliminary data.</text>
</comment>
<organism evidence="2 3">
    <name type="scientific">Effrenium voratum</name>
    <dbReference type="NCBI Taxonomy" id="2562239"/>
    <lineage>
        <taxon>Eukaryota</taxon>
        <taxon>Sar</taxon>
        <taxon>Alveolata</taxon>
        <taxon>Dinophyceae</taxon>
        <taxon>Suessiales</taxon>
        <taxon>Symbiodiniaceae</taxon>
        <taxon>Effrenium</taxon>
    </lineage>
</organism>
<dbReference type="Gene3D" id="1.10.472.10">
    <property type="entry name" value="Cyclin-like"/>
    <property type="match status" value="1"/>
</dbReference>
<accession>A0AA36HLA4</accession>
<dbReference type="Proteomes" id="UP001178507">
    <property type="component" value="Unassembled WGS sequence"/>
</dbReference>
<dbReference type="InterPro" id="IPR036915">
    <property type="entry name" value="Cyclin-like_sf"/>
</dbReference>